<dbReference type="OrthoDB" id="8685817at2"/>
<dbReference type="Proteomes" id="UP000075613">
    <property type="component" value="Unassembled WGS sequence"/>
</dbReference>
<dbReference type="SUPFAM" id="SSF48076">
    <property type="entry name" value="LigA subunit of an aromatic-ring-opening dioxygenase LigAB"/>
    <property type="match status" value="1"/>
</dbReference>
<comment type="caution">
    <text evidence="2">The sequence shown here is derived from an EMBL/GenBank/DDBJ whole genome shotgun (WGS) entry which is preliminary data.</text>
</comment>
<evidence type="ECO:0000259" key="1">
    <source>
        <dbReference type="Pfam" id="PF07746"/>
    </source>
</evidence>
<organism evidence="2 3">
    <name type="scientific">Paraburkholderia monticola</name>
    <dbReference type="NCBI Taxonomy" id="1399968"/>
    <lineage>
        <taxon>Bacteria</taxon>
        <taxon>Pseudomonadati</taxon>
        <taxon>Pseudomonadota</taxon>
        <taxon>Betaproteobacteria</taxon>
        <taxon>Burkholderiales</taxon>
        <taxon>Burkholderiaceae</taxon>
        <taxon>Paraburkholderia</taxon>
    </lineage>
</organism>
<dbReference type="EMBL" id="LRBG01000031">
    <property type="protein sequence ID" value="KXU85569.1"/>
    <property type="molecule type" value="Genomic_DNA"/>
</dbReference>
<protein>
    <recommendedName>
        <fullName evidence="1">Extradiol ring-cleavage dioxygenase LigAB LigA subunit domain-containing protein</fullName>
    </recommendedName>
</protein>
<dbReference type="STRING" id="1399968.CI15_20665"/>
<name>A0A149PKP2_9BURK</name>
<gene>
    <name evidence="2" type="ORF">CI15_20665</name>
</gene>
<evidence type="ECO:0000313" key="3">
    <source>
        <dbReference type="Proteomes" id="UP000075613"/>
    </source>
</evidence>
<accession>A0A149PKP2</accession>
<reference evidence="2 3" key="1">
    <citation type="journal article" date="2015" name="Int. J. Syst. Evol. Microbiol.">
        <title>Burkholderia monticola sp. nov., isolated from mountain soil.</title>
        <authorList>
            <person name="Baek I."/>
            <person name="Seo B."/>
            <person name="Lee I."/>
            <person name="Yi H."/>
            <person name="Chun J."/>
        </authorList>
    </citation>
    <scope>NUCLEOTIDE SEQUENCE [LARGE SCALE GENOMIC DNA]</scope>
    <source>
        <strain evidence="2 3">JC2948</strain>
    </source>
</reference>
<sequence>MADITVLYQGVVGREYVMNRQIDLEAMPMGTYANCGRRAQQALRFNRFCYDFRFPENREAFKTDPEAAMARYELDETDRELVRQRDWLGLVRRGGNVFVLLRLSQLCGQNLTETGAQMRGETLEQYLASRQVTKGT</sequence>
<evidence type="ECO:0000313" key="2">
    <source>
        <dbReference type="EMBL" id="KXU85569.1"/>
    </source>
</evidence>
<keyword evidence="3" id="KW-1185">Reference proteome</keyword>
<dbReference type="AlphaFoldDB" id="A0A149PKP2"/>
<dbReference type="InterPro" id="IPR036622">
    <property type="entry name" value="LigA_sf"/>
</dbReference>
<proteinExistence type="predicted"/>
<dbReference type="Gene3D" id="1.10.700.10">
    <property type="entry name" value="Dioxygenase LigAB, LigA subunit"/>
    <property type="match status" value="1"/>
</dbReference>
<dbReference type="InterPro" id="IPR011986">
    <property type="entry name" value="Xdiol_dOase_LigA"/>
</dbReference>
<feature type="domain" description="Extradiol ring-cleavage dioxygenase LigAB LigA subunit" evidence="1">
    <location>
        <begin position="46"/>
        <end position="130"/>
    </location>
</feature>
<dbReference type="Pfam" id="PF07746">
    <property type="entry name" value="LigA"/>
    <property type="match status" value="1"/>
</dbReference>